<organism evidence="3">
    <name type="scientific">Cereibacter sphaeroides (strain ATCC 17025 / ATH 2.4.3)</name>
    <name type="common">Rhodobacter sphaeroides</name>
    <dbReference type="NCBI Taxonomy" id="349102"/>
    <lineage>
        <taxon>Bacteria</taxon>
        <taxon>Pseudomonadati</taxon>
        <taxon>Pseudomonadota</taxon>
        <taxon>Alphaproteobacteria</taxon>
        <taxon>Rhodobacterales</taxon>
        <taxon>Paracoccaceae</taxon>
        <taxon>Cereibacter</taxon>
    </lineage>
</organism>
<evidence type="ECO:0000313" key="4">
    <source>
        <dbReference type="EMBL" id="ABP70995.1"/>
    </source>
</evidence>
<evidence type="ECO:0000313" key="3">
    <source>
        <dbReference type="EMBL" id="ABP70197.1"/>
    </source>
</evidence>
<dbReference type="STRING" id="349102.Rsph17025_1296"/>
<dbReference type="InterPro" id="IPR055592">
    <property type="entry name" value="DUF7168"/>
</dbReference>
<dbReference type="eggNOG" id="ENOG502ZAYK">
    <property type="taxonomic scope" value="Bacteria"/>
</dbReference>
<dbReference type="Pfam" id="PF23771">
    <property type="entry name" value="DUF7168"/>
    <property type="match status" value="1"/>
</dbReference>
<evidence type="ECO:0000259" key="2">
    <source>
        <dbReference type="Pfam" id="PF23771"/>
    </source>
</evidence>
<protein>
    <submittedName>
        <fullName evidence="3">Uncharacterized protein</fullName>
    </submittedName>
</protein>
<evidence type="ECO:0000259" key="1">
    <source>
        <dbReference type="Pfam" id="PF10979"/>
    </source>
</evidence>
<gene>
    <name evidence="3" type="ordered locus">Rsph17025_1296</name>
    <name evidence="4" type="ordered locus">Rsph17025_2104</name>
</gene>
<sequence>MSESLKRKIAVLLTMTKQRGCSEAEAIAAAEKAAQLMREHGLSEADVLFTKCSAKSKTRGAGTRDRLWGSLALNTNTALIFEDGLATFVGAGPGPEVAAYLFAVLNRAIDNAIAEYKATPNYRRRKTAASRRGAVQDFTAAMVMRLREKLYTLFIDVRSPDQRASAVTARNEMFPDGRPAKAPPSPKFRNGVALAMGSDAGQRVELSHGLGRQAERLQLGA</sequence>
<dbReference type="KEGG" id="rsq:Rsph17025_1296"/>
<name>A4WS33_CERS5</name>
<dbReference type="KEGG" id="rsq:Rsph17025_2104"/>
<dbReference type="InterPro" id="IPR024498">
    <property type="entry name" value="DUF2786"/>
</dbReference>
<dbReference type="EMBL" id="CP000661">
    <property type="protein sequence ID" value="ABP70995.1"/>
    <property type="molecule type" value="Genomic_DNA"/>
</dbReference>
<dbReference type="HOGENOM" id="CLU_1208791_0_0_5"/>
<proteinExistence type="predicted"/>
<feature type="domain" description="DUF2786" evidence="1">
    <location>
        <begin position="5"/>
        <end position="44"/>
    </location>
</feature>
<accession>A4WS33</accession>
<dbReference type="EMBL" id="CP000661">
    <property type="protein sequence ID" value="ABP70197.1"/>
    <property type="molecule type" value="Genomic_DNA"/>
</dbReference>
<dbReference type="BioCyc" id="RSPH349102:G1G8M-1331-MONOMER"/>
<feature type="domain" description="DUF7168" evidence="2">
    <location>
        <begin position="54"/>
        <end position="175"/>
    </location>
</feature>
<dbReference type="BioCyc" id="RSPH349102:G1G8M-2170-MONOMER"/>
<reference evidence="3" key="1">
    <citation type="submission" date="2007-04" db="EMBL/GenBank/DDBJ databases">
        <title>Complete sequence of chromosome of Rhodobacter sphaeroides ATCC 17025.</title>
        <authorList>
            <consortium name="US DOE Joint Genome Institute"/>
            <person name="Copeland A."/>
            <person name="Lucas S."/>
            <person name="Lapidus A."/>
            <person name="Barry K."/>
            <person name="Detter J.C."/>
            <person name="Glavina del Rio T."/>
            <person name="Hammon N."/>
            <person name="Israni S."/>
            <person name="Dalin E."/>
            <person name="Tice H."/>
            <person name="Pitluck S."/>
            <person name="Chertkov O."/>
            <person name="Brettin T."/>
            <person name="Bruce D."/>
            <person name="Han C."/>
            <person name="Schmutz J."/>
            <person name="Larimer F."/>
            <person name="Land M."/>
            <person name="Hauser L."/>
            <person name="Kyrpides N."/>
            <person name="Kim E."/>
            <person name="Richardson P."/>
            <person name="Mackenzie C."/>
            <person name="Choudhary M."/>
            <person name="Donohue T.J."/>
            <person name="Kaplan S."/>
        </authorList>
    </citation>
    <scope>NUCLEOTIDE SEQUENCE [LARGE SCALE GENOMIC DNA]</scope>
    <source>
        <strain evidence="3">ATCC 17025</strain>
    </source>
</reference>
<dbReference type="AlphaFoldDB" id="A4WS33"/>
<dbReference type="Pfam" id="PF10979">
    <property type="entry name" value="DUF2786"/>
    <property type="match status" value="1"/>
</dbReference>